<evidence type="ECO:0000256" key="1">
    <source>
        <dbReference type="SAM" id="MobiDB-lite"/>
    </source>
</evidence>
<gene>
    <name evidence="2" type="ORF">GOMPHAMPRED_001111</name>
</gene>
<proteinExistence type="predicted"/>
<dbReference type="EMBL" id="CAJPDQ010000011">
    <property type="protein sequence ID" value="CAF9916810.1"/>
    <property type="molecule type" value="Genomic_DNA"/>
</dbReference>
<sequence length="134" mass="14513">MQPSFTGRRRLIQKATSALSSTSPPIMPNGAPTLTPRSKFVPEPFDGNVVLENMPGNVLVADAELGDVEPELVEYEEIELKDDKCRDVESEGAGPANVDCEITESVHVESEESKGEDTDLEDVVAPLLYGILEV</sequence>
<reference evidence="2" key="1">
    <citation type="submission" date="2021-03" db="EMBL/GenBank/DDBJ databases">
        <authorList>
            <person name="Tagirdzhanova G."/>
        </authorList>
    </citation>
    <scope>NUCLEOTIDE SEQUENCE</scope>
</reference>
<dbReference type="AlphaFoldDB" id="A0A8H3IDI8"/>
<keyword evidence="3" id="KW-1185">Reference proteome</keyword>
<accession>A0A8H3IDI8</accession>
<organism evidence="2 3">
    <name type="scientific">Gomphillus americanus</name>
    <dbReference type="NCBI Taxonomy" id="1940652"/>
    <lineage>
        <taxon>Eukaryota</taxon>
        <taxon>Fungi</taxon>
        <taxon>Dikarya</taxon>
        <taxon>Ascomycota</taxon>
        <taxon>Pezizomycotina</taxon>
        <taxon>Lecanoromycetes</taxon>
        <taxon>OSLEUM clade</taxon>
        <taxon>Ostropomycetidae</taxon>
        <taxon>Ostropales</taxon>
        <taxon>Graphidaceae</taxon>
        <taxon>Gomphilloideae</taxon>
        <taxon>Gomphillus</taxon>
    </lineage>
</organism>
<name>A0A8H3IDI8_9LECA</name>
<feature type="compositionally biased region" description="Polar residues" evidence="1">
    <location>
        <begin position="15"/>
        <end position="24"/>
    </location>
</feature>
<evidence type="ECO:0000313" key="2">
    <source>
        <dbReference type="EMBL" id="CAF9916810.1"/>
    </source>
</evidence>
<comment type="caution">
    <text evidence="2">The sequence shown here is derived from an EMBL/GenBank/DDBJ whole genome shotgun (WGS) entry which is preliminary data.</text>
</comment>
<dbReference type="Proteomes" id="UP000664169">
    <property type="component" value="Unassembled WGS sequence"/>
</dbReference>
<evidence type="ECO:0000313" key="3">
    <source>
        <dbReference type="Proteomes" id="UP000664169"/>
    </source>
</evidence>
<protein>
    <submittedName>
        <fullName evidence="2">Uncharacterized protein</fullName>
    </submittedName>
</protein>
<feature type="region of interest" description="Disordered" evidence="1">
    <location>
        <begin position="15"/>
        <end position="37"/>
    </location>
</feature>